<evidence type="ECO:0000313" key="2">
    <source>
        <dbReference type="Proteomes" id="UP000219338"/>
    </source>
</evidence>
<name>A0A284R3K6_ARMOS</name>
<dbReference type="EMBL" id="FUEG01000004">
    <property type="protein sequence ID" value="SJL03286.1"/>
    <property type="molecule type" value="Genomic_DNA"/>
</dbReference>
<evidence type="ECO:0000313" key="1">
    <source>
        <dbReference type="EMBL" id="SJL03286.1"/>
    </source>
</evidence>
<proteinExistence type="predicted"/>
<reference evidence="2" key="1">
    <citation type="journal article" date="2017" name="Nat. Ecol. Evol.">
        <title>Genome expansion and lineage-specific genetic innovations in the forest pathogenic fungi Armillaria.</title>
        <authorList>
            <person name="Sipos G."/>
            <person name="Prasanna A.N."/>
            <person name="Walter M.C."/>
            <person name="O'Connor E."/>
            <person name="Balint B."/>
            <person name="Krizsan K."/>
            <person name="Kiss B."/>
            <person name="Hess J."/>
            <person name="Varga T."/>
            <person name="Slot J."/>
            <person name="Riley R."/>
            <person name="Boka B."/>
            <person name="Rigling D."/>
            <person name="Barry K."/>
            <person name="Lee J."/>
            <person name="Mihaltcheva S."/>
            <person name="LaButti K."/>
            <person name="Lipzen A."/>
            <person name="Waldron R."/>
            <person name="Moloney N.M."/>
            <person name="Sperisen C."/>
            <person name="Kredics L."/>
            <person name="Vagvoelgyi C."/>
            <person name="Patrignani A."/>
            <person name="Fitzpatrick D."/>
            <person name="Nagy I."/>
            <person name="Doyle S."/>
            <person name="Anderson J.B."/>
            <person name="Grigoriev I.V."/>
            <person name="Gueldener U."/>
            <person name="Muensterkoetter M."/>
            <person name="Nagy L.G."/>
        </authorList>
    </citation>
    <scope>NUCLEOTIDE SEQUENCE [LARGE SCALE GENOMIC DNA]</scope>
    <source>
        <strain evidence="2">C18/9</strain>
    </source>
</reference>
<keyword evidence="2" id="KW-1185">Reference proteome</keyword>
<protein>
    <submittedName>
        <fullName evidence="1">Uncharacterized protein</fullName>
    </submittedName>
</protein>
<dbReference type="Proteomes" id="UP000219338">
    <property type="component" value="Unassembled WGS sequence"/>
</dbReference>
<sequence length="75" mass="8739">MRRDRKGSYRFDRTVAICVSFNTEPKLKEKARVPLGTDLVRRLPEQGMRYSKAEPVTKRLLARYKTASPFSEMCT</sequence>
<gene>
    <name evidence="1" type="ORF">ARMOST_06639</name>
</gene>
<accession>A0A284R3K6</accession>
<dbReference type="AlphaFoldDB" id="A0A284R3K6"/>
<organism evidence="1 2">
    <name type="scientific">Armillaria ostoyae</name>
    <name type="common">Armillaria root rot fungus</name>
    <dbReference type="NCBI Taxonomy" id="47428"/>
    <lineage>
        <taxon>Eukaryota</taxon>
        <taxon>Fungi</taxon>
        <taxon>Dikarya</taxon>
        <taxon>Basidiomycota</taxon>
        <taxon>Agaricomycotina</taxon>
        <taxon>Agaricomycetes</taxon>
        <taxon>Agaricomycetidae</taxon>
        <taxon>Agaricales</taxon>
        <taxon>Marasmiineae</taxon>
        <taxon>Physalacriaceae</taxon>
        <taxon>Armillaria</taxon>
    </lineage>
</organism>